<evidence type="ECO:0000313" key="2">
    <source>
        <dbReference type="EMBL" id="CUP73335.1"/>
    </source>
</evidence>
<dbReference type="AlphaFoldDB" id="A0A174QR99"/>
<accession>A0A174QR99</accession>
<dbReference type="OrthoDB" id="9778608at2"/>
<sequence>MKGTRHNGRSGKNGVYNPLHNDRRFNPEHSEHIDNERVRQNIYWDCYQGYTTMEDKGKENNFSFEQIELAFYEEHYGNYVMKQNERHVKARHPDRCKEVEDVWKNKKTCPEESIYQLGTIDEHASVETLILVFDEFKKEFDERFGSNVHIIDRAFI</sequence>
<dbReference type="EMBL" id="CZBA01000014">
    <property type="protein sequence ID" value="CUP73335.1"/>
    <property type="molecule type" value="Genomic_DNA"/>
</dbReference>
<proteinExistence type="predicted"/>
<dbReference type="RefSeq" id="WP_055056388.1">
    <property type="nucleotide sequence ID" value="NZ_CZBA01000014.1"/>
</dbReference>
<gene>
    <name evidence="2" type="ORF">ERS852533_02349</name>
</gene>
<dbReference type="Proteomes" id="UP000095413">
    <property type="component" value="Unassembled WGS sequence"/>
</dbReference>
<feature type="region of interest" description="Disordered" evidence="1">
    <location>
        <begin position="1"/>
        <end position="32"/>
    </location>
</feature>
<evidence type="ECO:0000313" key="3">
    <source>
        <dbReference type="Proteomes" id="UP000095413"/>
    </source>
</evidence>
<organism evidence="2 3">
    <name type="scientific">Blautia obeum</name>
    <dbReference type="NCBI Taxonomy" id="40520"/>
    <lineage>
        <taxon>Bacteria</taxon>
        <taxon>Bacillati</taxon>
        <taxon>Bacillota</taxon>
        <taxon>Clostridia</taxon>
        <taxon>Lachnospirales</taxon>
        <taxon>Lachnospiraceae</taxon>
        <taxon>Blautia</taxon>
    </lineage>
</organism>
<protein>
    <submittedName>
        <fullName evidence="2">Uncharacterized protein</fullName>
    </submittedName>
</protein>
<feature type="compositionally biased region" description="Basic and acidic residues" evidence="1">
    <location>
        <begin position="20"/>
        <end position="32"/>
    </location>
</feature>
<evidence type="ECO:0000256" key="1">
    <source>
        <dbReference type="SAM" id="MobiDB-lite"/>
    </source>
</evidence>
<name>A0A174QR99_9FIRM</name>
<reference evidence="2 3" key="1">
    <citation type="submission" date="2015-09" db="EMBL/GenBank/DDBJ databases">
        <authorList>
            <consortium name="Pathogen Informatics"/>
        </authorList>
    </citation>
    <scope>NUCLEOTIDE SEQUENCE [LARGE SCALE GENOMIC DNA]</scope>
    <source>
        <strain evidence="2 3">2789STDY5834921</strain>
    </source>
</reference>